<dbReference type="AlphaFoldDB" id="A0A2G9UJI6"/>
<dbReference type="Proteomes" id="UP000230423">
    <property type="component" value="Unassembled WGS sequence"/>
</dbReference>
<keyword evidence="1" id="KW-0472">Membrane</keyword>
<keyword evidence="1" id="KW-1133">Transmembrane helix</keyword>
<accession>A0A2G9UJI6</accession>
<sequence length="85" mass="8813">MKRSEADCVGAPIGALSKINNNPNKTMYRLLPILLVAICITAVCAQMMGPMMGPMGLGPMGMMRPMGPPMMGMMGHGMAAASSGL</sequence>
<evidence type="ECO:0000313" key="3">
    <source>
        <dbReference type="Proteomes" id="UP000230423"/>
    </source>
</evidence>
<evidence type="ECO:0000313" key="2">
    <source>
        <dbReference type="EMBL" id="PIO70399.1"/>
    </source>
</evidence>
<reference evidence="2 3" key="1">
    <citation type="submission" date="2015-09" db="EMBL/GenBank/DDBJ databases">
        <title>Draft genome of the parasitic nematode Teladorsagia circumcincta isolate WARC Sus (inbred).</title>
        <authorList>
            <person name="Mitreva M."/>
        </authorList>
    </citation>
    <scope>NUCLEOTIDE SEQUENCE [LARGE SCALE GENOMIC DNA]</scope>
    <source>
        <strain evidence="2 3">S</strain>
    </source>
</reference>
<feature type="transmembrane region" description="Helical" evidence="1">
    <location>
        <begin position="26"/>
        <end position="45"/>
    </location>
</feature>
<gene>
    <name evidence="2" type="ORF">TELCIR_07749</name>
</gene>
<keyword evidence="3" id="KW-1185">Reference proteome</keyword>
<organism evidence="2 3">
    <name type="scientific">Teladorsagia circumcincta</name>
    <name type="common">Brown stomach worm</name>
    <name type="synonym">Ostertagia circumcincta</name>
    <dbReference type="NCBI Taxonomy" id="45464"/>
    <lineage>
        <taxon>Eukaryota</taxon>
        <taxon>Metazoa</taxon>
        <taxon>Ecdysozoa</taxon>
        <taxon>Nematoda</taxon>
        <taxon>Chromadorea</taxon>
        <taxon>Rhabditida</taxon>
        <taxon>Rhabditina</taxon>
        <taxon>Rhabditomorpha</taxon>
        <taxon>Strongyloidea</taxon>
        <taxon>Trichostrongylidae</taxon>
        <taxon>Teladorsagia</taxon>
    </lineage>
</organism>
<evidence type="ECO:0000256" key="1">
    <source>
        <dbReference type="SAM" id="Phobius"/>
    </source>
</evidence>
<protein>
    <submittedName>
        <fullName evidence="2">Uncharacterized protein</fullName>
    </submittedName>
</protein>
<keyword evidence="1" id="KW-0812">Transmembrane</keyword>
<proteinExistence type="predicted"/>
<name>A0A2G9UJI6_TELCI</name>
<dbReference type="EMBL" id="KZ346282">
    <property type="protein sequence ID" value="PIO70399.1"/>
    <property type="molecule type" value="Genomic_DNA"/>
</dbReference>